<evidence type="ECO:0000256" key="1">
    <source>
        <dbReference type="ARBA" id="ARBA00008396"/>
    </source>
</evidence>
<dbReference type="Pfam" id="PF01479">
    <property type="entry name" value="S4"/>
    <property type="match status" value="1"/>
</dbReference>
<evidence type="ECO:0000256" key="5">
    <source>
        <dbReference type="SAM" id="MobiDB-lite"/>
    </source>
</evidence>
<evidence type="ECO:0000256" key="2">
    <source>
        <dbReference type="ARBA" id="ARBA00022884"/>
    </source>
</evidence>
<evidence type="ECO:0000259" key="6">
    <source>
        <dbReference type="SMART" id="SM00363"/>
    </source>
</evidence>
<dbReference type="SMART" id="SM00363">
    <property type="entry name" value="S4"/>
    <property type="match status" value="1"/>
</dbReference>
<name>A0ABW1XH04_9ALTE</name>
<proteinExistence type="inferred from homology"/>
<dbReference type="SUPFAM" id="SSF55174">
    <property type="entry name" value="Alpha-L RNA-binding motif"/>
    <property type="match status" value="1"/>
</dbReference>
<gene>
    <name evidence="7" type="primary">hslR</name>
    <name evidence="7" type="ORF">ACFP85_00510</name>
</gene>
<feature type="domain" description="RNA-binding S4" evidence="6">
    <location>
        <begin position="11"/>
        <end position="76"/>
    </location>
</feature>
<keyword evidence="7" id="KW-0346">Stress response</keyword>
<dbReference type="PROSITE" id="PS50889">
    <property type="entry name" value="S4"/>
    <property type="match status" value="1"/>
</dbReference>
<dbReference type="CDD" id="cd00165">
    <property type="entry name" value="S4"/>
    <property type="match status" value="1"/>
</dbReference>
<evidence type="ECO:0000313" key="7">
    <source>
        <dbReference type="EMBL" id="MFC6438642.1"/>
    </source>
</evidence>
<reference evidence="8" key="1">
    <citation type="journal article" date="2019" name="Int. J. Syst. Evol. Microbiol.">
        <title>The Global Catalogue of Microorganisms (GCM) 10K type strain sequencing project: providing services to taxonomists for standard genome sequencing and annotation.</title>
        <authorList>
            <consortium name="The Broad Institute Genomics Platform"/>
            <consortium name="The Broad Institute Genome Sequencing Center for Infectious Disease"/>
            <person name="Wu L."/>
            <person name="Ma J."/>
        </authorList>
    </citation>
    <scope>NUCLEOTIDE SEQUENCE [LARGE SCALE GENOMIC DNA]</scope>
    <source>
        <strain evidence="8">CGMCC 1.16031</strain>
    </source>
</reference>
<evidence type="ECO:0000256" key="3">
    <source>
        <dbReference type="ARBA" id="ARBA00023125"/>
    </source>
</evidence>
<dbReference type="NCBIfam" id="NF007673">
    <property type="entry name" value="PRK10348.1"/>
    <property type="match status" value="1"/>
</dbReference>
<feature type="region of interest" description="Disordered" evidence="5">
    <location>
        <begin position="106"/>
        <end position="133"/>
    </location>
</feature>
<organism evidence="7 8">
    <name type="scientific">Pseudobowmanella zhangzhouensis</name>
    <dbReference type="NCBI Taxonomy" id="1537679"/>
    <lineage>
        <taxon>Bacteria</taxon>
        <taxon>Pseudomonadati</taxon>
        <taxon>Pseudomonadota</taxon>
        <taxon>Gammaproteobacteria</taxon>
        <taxon>Alteromonadales</taxon>
        <taxon>Alteromonadaceae</taxon>
    </lineage>
</organism>
<dbReference type="Gene3D" id="3.10.290.10">
    <property type="entry name" value="RNA-binding S4 domain"/>
    <property type="match status" value="1"/>
</dbReference>
<keyword evidence="2 4" id="KW-0694">RNA-binding</keyword>
<evidence type="ECO:0000313" key="8">
    <source>
        <dbReference type="Proteomes" id="UP001596364"/>
    </source>
</evidence>
<protein>
    <recommendedName>
        <fullName evidence="4">Heat shock protein 15</fullName>
    </recommendedName>
</protein>
<comment type="caution">
    <text evidence="7">The sequence shown here is derived from an EMBL/GenBank/DDBJ whole genome shotgun (WGS) entry which is preliminary data.</text>
</comment>
<keyword evidence="8" id="KW-1185">Reference proteome</keyword>
<dbReference type="RefSeq" id="WP_131259472.1">
    <property type="nucleotide sequence ID" value="NZ_JBHSUS010000001.1"/>
</dbReference>
<dbReference type="InterPro" id="IPR002942">
    <property type="entry name" value="S4_RNA-bd"/>
</dbReference>
<dbReference type="InterPro" id="IPR025708">
    <property type="entry name" value="HSP15"/>
</dbReference>
<dbReference type="InterPro" id="IPR036986">
    <property type="entry name" value="S4_RNA-bd_sf"/>
</dbReference>
<sequence length="133" mass="14902">MSSKQAEALKVRLDKWLWAARFFKTRAIARDMVAGGKVEYNGQRCKPGKIVETGAKLVIPQGQDQKQVTVLALSEKRLSAPLAQELYAESAESIAKREANAAARKINALHSPRPDSRPDKKQRRQIIQLKHTD</sequence>
<dbReference type="PIRSF" id="PIRSF016821">
    <property type="entry name" value="HSP15"/>
    <property type="match status" value="1"/>
</dbReference>
<dbReference type="Proteomes" id="UP001596364">
    <property type="component" value="Unassembled WGS sequence"/>
</dbReference>
<evidence type="ECO:0000256" key="4">
    <source>
        <dbReference type="PIRNR" id="PIRNR016821"/>
    </source>
</evidence>
<dbReference type="EMBL" id="JBHSUS010000001">
    <property type="protein sequence ID" value="MFC6438642.1"/>
    <property type="molecule type" value="Genomic_DNA"/>
</dbReference>
<keyword evidence="3 4" id="KW-0238">DNA-binding</keyword>
<accession>A0ABW1XH04</accession>
<comment type="similarity">
    <text evidence="1 4">Belongs to the HSP15 family.</text>
</comment>